<dbReference type="RefSeq" id="YP_009329173.1">
    <property type="nucleotide sequence ID" value="NC_032108.1"/>
</dbReference>
<name>A0A1M7XUD8_9VIRU</name>
<evidence type="ECO:0000313" key="1">
    <source>
        <dbReference type="EMBL" id="SHO33301.1"/>
    </source>
</evidence>
<keyword evidence="2" id="KW-1185">Reference proteome</keyword>
<protein>
    <submittedName>
        <fullName evidence="1">Uncharacterized protein</fullName>
    </submittedName>
</protein>
<sequence>MKILLAILFLYLALTSVQANPGKKCHQLKCGKGHYNLKNKLLCPPKGLAPLEKYFTNVTNHVALVVDSSDKVEVQKAYFDRVTMGPWKAPAVFRGYNATYCGQPISLNINIHLSQNRDDDDGEAFVEIFELVDKSKSFFRDWYDEMGSAIIYRGIMMEQDEHGNPVLTPQELETYLEEQGMPIILHMPQCPKNAYFFQSGYIINEVVFSC</sequence>
<dbReference type="GeneID" id="30523189"/>
<dbReference type="OrthoDB" id="10669at10239"/>
<accession>A0A1M7XUD8</accession>
<dbReference type="KEGG" id="vg:30523189"/>
<organism evidence="1 2">
    <name type="scientific">Cedratvirus A11</name>
    <dbReference type="NCBI Taxonomy" id="1903266"/>
    <lineage>
        <taxon>Viruses</taxon>
        <taxon>Pithoviruses</taxon>
        <taxon>Orthocedratvirinae</taxon>
        <taxon>Alphacedratvirus</taxon>
        <taxon>Alphacedratvirus aljazairmassiliense</taxon>
    </lineage>
</organism>
<gene>
    <name evidence="1" type="ORF">BQ3484_233</name>
</gene>
<reference evidence="1 2" key="1">
    <citation type="submission" date="2016-11" db="EMBL/GenBank/DDBJ databases">
        <authorList>
            <consortium name="Urmite Genomes"/>
        </authorList>
    </citation>
    <scope>NUCLEOTIDE SEQUENCE [LARGE SCALE GENOMIC DNA]</scope>
    <source>
        <strain evidence="1 2">A11</strain>
    </source>
</reference>
<dbReference type="Proteomes" id="UP000201465">
    <property type="component" value="Segment"/>
</dbReference>
<proteinExistence type="predicted"/>
<evidence type="ECO:0000313" key="2">
    <source>
        <dbReference type="Proteomes" id="UP000201465"/>
    </source>
</evidence>
<dbReference type="EMBL" id="LT671577">
    <property type="protein sequence ID" value="SHO33301.1"/>
    <property type="molecule type" value="Genomic_DNA"/>
</dbReference>